<dbReference type="RefSeq" id="YP_010667906.1">
    <property type="nucleotide sequence ID" value="NC_070952.1"/>
</dbReference>
<dbReference type="Proteomes" id="UP000827517">
    <property type="component" value="Segment"/>
</dbReference>
<evidence type="ECO:0000313" key="2">
    <source>
        <dbReference type="Proteomes" id="UP000827517"/>
    </source>
</evidence>
<reference evidence="1" key="1">
    <citation type="submission" date="2021-07" db="EMBL/GenBank/DDBJ databases">
        <authorList>
            <person name="Roth S.J."/>
            <person name="Krukonis G.P."/>
            <person name="Delesalle V.A."/>
        </authorList>
    </citation>
    <scope>NUCLEOTIDE SEQUENCE</scope>
</reference>
<dbReference type="EMBL" id="MZ501267">
    <property type="protein sequence ID" value="QZA70628.1"/>
    <property type="molecule type" value="Genomic_DNA"/>
</dbReference>
<keyword evidence="2" id="KW-1185">Reference proteome</keyword>
<protein>
    <submittedName>
        <fullName evidence="1">Uncharacterized protein</fullName>
    </submittedName>
</protein>
<gene>
    <name evidence="1" type="primary">152</name>
    <name evidence="1" type="ORF">AH04_152</name>
</gene>
<name>A0AAE7X119_9CAUD</name>
<sequence>MPRITLTVRGGIPEKLKNEVEDVISDCQLQDTLFVMDIKSHSIELFVDGEQIAQVGYFINAVKIKFNLSIVKQGQFNHLGDYIVAFGKLQDGAVVKAMQDQAKGLFGK</sequence>
<organism evidence="1 2">
    <name type="scientific">Erwinia phage AH04</name>
    <dbReference type="NCBI Taxonomy" id="2869569"/>
    <lineage>
        <taxon>Viruses</taxon>
        <taxon>Duplodnaviria</taxon>
        <taxon>Heunggongvirae</taxon>
        <taxon>Uroviricota</taxon>
        <taxon>Caudoviricetes</taxon>
        <taxon>Chimalliviridae</taxon>
        <taxon>Meadowvirus</taxon>
        <taxon>Meadowvirus AH04</taxon>
    </lineage>
</organism>
<proteinExistence type="predicted"/>
<dbReference type="KEGG" id="vg:77944033"/>
<dbReference type="GeneID" id="77944033"/>
<evidence type="ECO:0000313" key="1">
    <source>
        <dbReference type="EMBL" id="QZA70628.1"/>
    </source>
</evidence>
<accession>A0AAE7X119</accession>